<feature type="chain" id="PRO_5037285055" evidence="2">
    <location>
        <begin position="22"/>
        <end position="304"/>
    </location>
</feature>
<comment type="caution">
    <text evidence="3">The sequence shown here is derived from an EMBL/GenBank/DDBJ whole genome shotgun (WGS) entry which is preliminary data.</text>
</comment>
<evidence type="ECO:0000256" key="1">
    <source>
        <dbReference type="SAM" id="MobiDB-lite"/>
    </source>
</evidence>
<dbReference type="EMBL" id="SPKJ01000030">
    <property type="protein sequence ID" value="MYZ48155.1"/>
    <property type="molecule type" value="Genomic_DNA"/>
</dbReference>
<evidence type="ECO:0000313" key="3">
    <source>
        <dbReference type="EMBL" id="MYZ48155.1"/>
    </source>
</evidence>
<feature type="compositionally biased region" description="Pro residues" evidence="1">
    <location>
        <begin position="122"/>
        <end position="131"/>
    </location>
</feature>
<dbReference type="Proteomes" id="UP000773614">
    <property type="component" value="Unassembled WGS sequence"/>
</dbReference>
<evidence type="ECO:0000256" key="2">
    <source>
        <dbReference type="SAM" id="SignalP"/>
    </source>
</evidence>
<protein>
    <submittedName>
        <fullName evidence="3">Uncharacterized protein</fullName>
    </submittedName>
</protein>
<dbReference type="RefSeq" id="WP_161140506.1">
    <property type="nucleotide sequence ID" value="NZ_SPKJ01000030.1"/>
</dbReference>
<feature type="region of interest" description="Disordered" evidence="1">
    <location>
        <begin position="38"/>
        <end position="163"/>
    </location>
</feature>
<evidence type="ECO:0000313" key="4">
    <source>
        <dbReference type="Proteomes" id="UP000773614"/>
    </source>
</evidence>
<keyword evidence="4" id="KW-1185">Reference proteome</keyword>
<feature type="compositionally biased region" description="Low complexity" evidence="1">
    <location>
        <begin position="98"/>
        <end position="121"/>
    </location>
</feature>
<proteinExistence type="predicted"/>
<feature type="compositionally biased region" description="Low complexity" evidence="1">
    <location>
        <begin position="46"/>
        <end position="59"/>
    </location>
</feature>
<feature type="signal peptide" evidence="2">
    <location>
        <begin position="1"/>
        <end position="21"/>
    </location>
</feature>
<organism evidence="3 4">
    <name type="scientific">Propylenella binzhouense</name>
    <dbReference type="NCBI Taxonomy" id="2555902"/>
    <lineage>
        <taxon>Bacteria</taxon>
        <taxon>Pseudomonadati</taxon>
        <taxon>Pseudomonadota</taxon>
        <taxon>Alphaproteobacteria</taxon>
        <taxon>Hyphomicrobiales</taxon>
        <taxon>Propylenellaceae</taxon>
        <taxon>Propylenella</taxon>
    </lineage>
</organism>
<gene>
    <name evidence="3" type="ORF">E4O86_10580</name>
</gene>
<dbReference type="AlphaFoldDB" id="A0A964WTT8"/>
<name>A0A964WTT8_9HYPH</name>
<keyword evidence="2" id="KW-0732">Signal</keyword>
<feature type="compositionally biased region" description="Low complexity" evidence="1">
    <location>
        <begin position="67"/>
        <end position="90"/>
    </location>
</feature>
<sequence length="304" mass="32055">MRSARLASAAILGFVAMAVHAQASGEPVRSAETRPTWLAQAGTQMPAIAPGGPGEEAPGAEPPAAPEGPEGMPQEPGAEPDNPDAAQGPMEAPPPEGGPSESGPSDEGAPAPGEVPESAEPTPGPGAPEPSAPGEGKILTQPPPGPDSALPSILRSPDDMPEPVRKTWADIMAAARSGDIERLRPLIRRQADPPLFALDAELDDPVEYLKSLSGDPEGREILAILLEVLEAGFVHVDQGTADDMYVWPYFAQYPIDALSPEQMVEMYTLLTSADYQEMRSYGAYIFFRVGISPDGRWRFFVAGD</sequence>
<dbReference type="OrthoDB" id="9809589at2"/>
<accession>A0A964WTT8</accession>
<reference evidence="3" key="1">
    <citation type="submission" date="2019-03" db="EMBL/GenBank/DDBJ databases">
        <title>Afifella sp. nov., isolated from activated sludge.</title>
        <authorList>
            <person name="Li Q."/>
            <person name="Liu Y."/>
        </authorList>
    </citation>
    <scope>NUCLEOTIDE SEQUENCE</scope>
    <source>
        <strain evidence="3">L72</strain>
    </source>
</reference>